<dbReference type="GO" id="GO:0004497">
    <property type="term" value="F:monooxygenase activity"/>
    <property type="evidence" value="ECO:0007669"/>
    <property type="project" value="InterPro"/>
</dbReference>
<reference evidence="1 2" key="1">
    <citation type="submission" date="2016-10" db="EMBL/GenBank/DDBJ databases">
        <authorList>
            <person name="de Groot N.N."/>
        </authorList>
    </citation>
    <scope>NUCLEOTIDE SEQUENCE [LARGE SCALE GENOMIC DNA]</scope>
    <source>
        <strain evidence="1 2">DSM 19706</strain>
    </source>
</reference>
<organism evidence="1 2">
    <name type="scientific">Thalassotalea agarivorans</name>
    <name type="common">Thalassomonas agarivorans</name>
    <dbReference type="NCBI Taxonomy" id="349064"/>
    <lineage>
        <taxon>Bacteria</taxon>
        <taxon>Pseudomonadati</taxon>
        <taxon>Pseudomonadota</taxon>
        <taxon>Gammaproteobacteria</taxon>
        <taxon>Alteromonadales</taxon>
        <taxon>Colwelliaceae</taxon>
        <taxon>Thalassotalea</taxon>
    </lineage>
</organism>
<sequence>MPYTIEIDVHNHSHLMGYGLIQALLSALFIVDKTNNQVTVNILKPADTETVDGVVLLDQHWLHLLAKFDVTEALLLTDADADFVSAQRFENLQTGQYFYQASSEYGIGFEGFAFNQYFSASNLTQHSFDSFCLSALLAKHQKFAHPSKDPTNVASTIEYQLNCDLNQLCDLLAQRLDKQNVNISKQSQPHDLRFACGLTDKVNSLRQRRVVLDRSKVSLPDTYYYQHALGHIIISPSHSNVEVCIVASEENIDALTDYVCRHVIKHEQITWQETNASHHMETTVMSSDGIKLGLSAYANCYHHIGHMTNLRWDLNRLWQYPIFNGYSQALATSFNAQTVLGNSTMNTFYALPAYLWNDVQSVLSQHELDALTYDLEVFTHTGQLPEIEGRQVESKQWIALLMNLGIKQHSVDAIVSHMPTQQIDRQLSQLAQFFSQQSNAFPSKQDYRQTYLKQHQ</sequence>
<dbReference type="Gene3D" id="3.50.50.60">
    <property type="entry name" value="FAD/NAD(P)-binding domain"/>
    <property type="match status" value="2"/>
</dbReference>
<dbReference type="Proteomes" id="UP000199308">
    <property type="component" value="Unassembled WGS sequence"/>
</dbReference>
<gene>
    <name evidence="1" type="ORF">SAMN05660429_00145</name>
</gene>
<evidence type="ECO:0000313" key="2">
    <source>
        <dbReference type="Proteomes" id="UP000199308"/>
    </source>
</evidence>
<keyword evidence="2" id="KW-1185">Reference proteome</keyword>
<dbReference type="InterPro" id="IPR006905">
    <property type="entry name" value="Flavin_halogenase"/>
</dbReference>
<proteinExistence type="predicted"/>
<dbReference type="Pfam" id="PF04820">
    <property type="entry name" value="Trp_halogenase"/>
    <property type="match status" value="1"/>
</dbReference>
<protein>
    <submittedName>
        <fullName evidence="1">Tryptophan halogenase</fullName>
    </submittedName>
</protein>
<accession>A0A1H9YBN4</accession>
<evidence type="ECO:0000313" key="1">
    <source>
        <dbReference type="EMBL" id="SES65895.1"/>
    </source>
</evidence>
<dbReference type="STRING" id="349064.SAMN05660429_00145"/>
<dbReference type="RefSeq" id="WP_093326815.1">
    <property type="nucleotide sequence ID" value="NZ_AP027363.1"/>
</dbReference>
<name>A0A1H9YBN4_THASX</name>
<dbReference type="InterPro" id="IPR036188">
    <property type="entry name" value="FAD/NAD-bd_sf"/>
</dbReference>
<dbReference type="EMBL" id="FOHK01000001">
    <property type="protein sequence ID" value="SES65895.1"/>
    <property type="molecule type" value="Genomic_DNA"/>
</dbReference>
<dbReference type="AlphaFoldDB" id="A0A1H9YBN4"/>